<dbReference type="SUPFAM" id="SSF52540">
    <property type="entry name" value="P-loop containing nucleoside triphosphate hydrolases"/>
    <property type="match status" value="1"/>
</dbReference>
<evidence type="ECO:0000313" key="4">
    <source>
        <dbReference type="Proteomes" id="UP000807342"/>
    </source>
</evidence>
<proteinExistence type="predicted"/>
<name>A0A9P6BXT0_9AGAR</name>
<protein>
    <recommendedName>
        <fullName evidence="2">Nephrocystin 3-like N-terminal domain-containing protein</fullName>
    </recommendedName>
</protein>
<dbReference type="InterPro" id="IPR056884">
    <property type="entry name" value="NPHP3-like_N"/>
</dbReference>
<gene>
    <name evidence="3" type="ORF">P691DRAFT_788061</name>
</gene>
<evidence type="ECO:0000256" key="1">
    <source>
        <dbReference type="ARBA" id="ARBA00022737"/>
    </source>
</evidence>
<dbReference type="AlphaFoldDB" id="A0A9P6BXT0"/>
<dbReference type="EMBL" id="MU151476">
    <property type="protein sequence ID" value="KAF9443422.1"/>
    <property type="molecule type" value="Genomic_DNA"/>
</dbReference>
<dbReference type="PANTHER" id="PTHR10039">
    <property type="entry name" value="AMELOGENIN"/>
    <property type="match status" value="1"/>
</dbReference>
<dbReference type="Gene3D" id="3.40.50.300">
    <property type="entry name" value="P-loop containing nucleotide triphosphate hydrolases"/>
    <property type="match status" value="1"/>
</dbReference>
<evidence type="ECO:0000259" key="2">
    <source>
        <dbReference type="Pfam" id="PF24883"/>
    </source>
</evidence>
<comment type="caution">
    <text evidence="3">The sequence shown here is derived from an EMBL/GenBank/DDBJ whole genome shotgun (WGS) entry which is preliminary data.</text>
</comment>
<dbReference type="Pfam" id="PF24883">
    <property type="entry name" value="NPHP3_N"/>
    <property type="match status" value="1"/>
</dbReference>
<sequence length="478" mass="53451">MSTNTQNFEGAHDFVINHPQFIENQAIHNTVPGETGSGLKSLLEACNPDAFHDSSARHPPPRCHPGTRGAFIGKISAWGLCTSGQEECILWMHGPAGVGKSAVAQSCADLLAENDKLGATFFFSRPNRRDNSNHFFTSISYQIAMSHEPYGRIIDLKLRKDPTLLKKSITQQFQELLVKPIQELRAQGEDLERRVVIIDGLDECAEHRAQQEIVQIVAASIRNNTTPFLWAFFSRPETHIIASFTSDDIVPLSHHIELPVSRAIDHEILCYLTDELKKIQKERNLPSSWPPEQQIGILVDLSGGLFIYAATVIRFIGDPNSLGPDTQLAAVLSLATIAKENADSEHPLIELDLFYMLILLSIPPKILPVILNILLLNSLGLGVLKSANILGLSQTQYLGVCGILQSVFRVEPARRPDWGYNFNWCRQDLFSDDEMEIVFYHASFMEFMQNIKRSKDLTLGLYTFAQCSCWSGIALWTP</sequence>
<evidence type="ECO:0000313" key="3">
    <source>
        <dbReference type="EMBL" id="KAF9443422.1"/>
    </source>
</evidence>
<keyword evidence="1" id="KW-0677">Repeat</keyword>
<dbReference type="OrthoDB" id="5106486at2759"/>
<organism evidence="3 4">
    <name type="scientific">Macrolepiota fuliginosa MF-IS2</name>
    <dbReference type="NCBI Taxonomy" id="1400762"/>
    <lineage>
        <taxon>Eukaryota</taxon>
        <taxon>Fungi</taxon>
        <taxon>Dikarya</taxon>
        <taxon>Basidiomycota</taxon>
        <taxon>Agaricomycotina</taxon>
        <taxon>Agaricomycetes</taxon>
        <taxon>Agaricomycetidae</taxon>
        <taxon>Agaricales</taxon>
        <taxon>Agaricineae</taxon>
        <taxon>Agaricaceae</taxon>
        <taxon>Macrolepiota</taxon>
    </lineage>
</organism>
<keyword evidence="4" id="KW-1185">Reference proteome</keyword>
<reference evidence="3" key="1">
    <citation type="submission" date="2020-11" db="EMBL/GenBank/DDBJ databases">
        <authorList>
            <consortium name="DOE Joint Genome Institute"/>
            <person name="Ahrendt S."/>
            <person name="Riley R."/>
            <person name="Andreopoulos W."/>
            <person name="Labutti K."/>
            <person name="Pangilinan J."/>
            <person name="Ruiz-Duenas F.J."/>
            <person name="Barrasa J.M."/>
            <person name="Sanchez-Garcia M."/>
            <person name="Camarero S."/>
            <person name="Miyauchi S."/>
            <person name="Serrano A."/>
            <person name="Linde D."/>
            <person name="Babiker R."/>
            <person name="Drula E."/>
            <person name="Ayuso-Fernandez I."/>
            <person name="Pacheco R."/>
            <person name="Padilla G."/>
            <person name="Ferreira P."/>
            <person name="Barriuso J."/>
            <person name="Kellner H."/>
            <person name="Castanera R."/>
            <person name="Alfaro M."/>
            <person name="Ramirez L."/>
            <person name="Pisabarro A.G."/>
            <person name="Kuo A."/>
            <person name="Tritt A."/>
            <person name="Lipzen A."/>
            <person name="He G."/>
            <person name="Yan M."/>
            <person name="Ng V."/>
            <person name="Cullen D."/>
            <person name="Martin F."/>
            <person name="Rosso M.-N."/>
            <person name="Henrissat B."/>
            <person name="Hibbett D."/>
            <person name="Martinez A.T."/>
            <person name="Grigoriev I.V."/>
        </authorList>
    </citation>
    <scope>NUCLEOTIDE SEQUENCE</scope>
    <source>
        <strain evidence="3">MF-IS2</strain>
    </source>
</reference>
<accession>A0A9P6BXT0</accession>
<dbReference type="InterPro" id="IPR027417">
    <property type="entry name" value="P-loop_NTPase"/>
</dbReference>
<feature type="domain" description="Nephrocystin 3-like N-terminal" evidence="2">
    <location>
        <begin position="81"/>
        <end position="235"/>
    </location>
</feature>
<dbReference type="PANTHER" id="PTHR10039:SF16">
    <property type="entry name" value="GPI INOSITOL-DEACYLASE"/>
    <property type="match status" value="1"/>
</dbReference>
<dbReference type="Proteomes" id="UP000807342">
    <property type="component" value="Unassembled WGS sequence"/>
</dbReference>